<comment type="caution">
    <text evidence="2">The sequence shown here is derived from an EMBL/GenBank/DDBJ whole genome shotgun (WGS) entry which is preliminary data.</text>
</comment>
<organism evidence="2 3">
    <name type="scientific">Hermanssonia centrifuga</name>
    <dbReference type="NCBI Taxonomy" id="98765"/>
    <lineage>
        <taxon>Eukaryota</taxon>
        <taxon>Fungi</taxon>
        <taxon>Dikarya</taxon>
        <taxon>Basidiomycota</taxon>
        <taxon>Agaricomycotina</taxon>
        <taxon>Agaricomycetes</taxon>
        <taxon>Polyporales</taxon>
        <taxon>Meruliaceae</taxon>
        <taxon>Hermanssonia</taxon>
    </lineage>
</organism>
<dbReference type="OrthoDB" id="424402at2759"/>
<proteinExistence type="predicted"/>
<dbReference type="STRING" id="98765.A0A2R6PC05"/>
<feature type="region of interest" description="Disordered" evidence="1">
    <location>
        <begin position="57"/>
        <end position="86"/>
    </location>
</feature>
<evidence type="ECO:0000313" key="3">
    <source>
        <dbReference type="Proteomes" id="UP000186601"/>
    </source>
</evidence>
<gene>
    <name evidence="2" type="ORF">PHLCEN_2v5090</name>
</gene>
<evidence type="ECO:0000256" key="1">
    <source>
        <dbReference type="SAM" id="MobiDB-lite"/>
    </source>
</evidence>
<dbReference type="EMBL" id="MLYV02000503">
    <property type="protein sequence ID" value="PSR88739.1"/>
    <property type="molecule type" value="Genomic_DNA"/>
</dbReference>
<sequence length="165" mass="18366">MASATQPSADAESIIESAHEIRITSHGKYNTWVDFALRHFESNEDRPLTLHTLPLQVPKSSEPHRTGLDEGGSDIQVVGSHGGKRDRMHPSLSLIPRLISVVEIIKREYVKKLDPLLAEKGCLSGLHQYNELGTLDSFGEETEDDQVREERRLESLASALKGTNQ</sequence>
<dbReference type="AlphaFoldDB" id="A0A2R6PC05"/>
<accession>A0A2R6PC05</accession>
<keyword evidence="3" id="KW-1185">Reference proteome</keyword>
<dbReference type="Proteomes" id="UP000186601">
    <property type="component" value="Unassembled WGS sequence"/>
</dbReference>
<evidence type="ECO:0000313" key="2">
    <source>
        <dbReference type="EMBL" id="PSR88739.1"/>
    </source>
</evidence>
<name>A0A2R6PC05_9APHY</name>
<protein>
    <submittedName>
        <fullName evidence="2">Uncharacterized protein</fullName>
    </submittedName>
</protein>
<reference evidence="2 3" key="1">
    <citation type="submission" date="2018-02" db="EMBL/GenBank/DDBJ databases">
        <title>Genome sequence of the basidiomycete white-rot fungus Phlebia centrifuga.</title>
        <authorList>
            <person name="Granchi Z."/>
            <person name="Peng M."/>
            <person name="de Vries R.P."/>
            <person name="Hilden K."/>
            <person name="Makela M.R."/>
            <person name="Grigoriev I."/>
            <person name="Riley R."/>
        </authorList>
    </citation>
    <scope>NUCLEOTIDE SEQUENCE [LARGE SCALE GENOMIC DNA]</scope>
    <source>
        <strain evidence="2 3">FBCC195</strain>
    </source>
</reference>